<evidence type="ECO:0000256" key="13">
    <source>
        <dbReference type="ARBA" id="ARBA00023002"/>
    </source>
</evidence>
<dbReference type="Gene3D" id="4.10.1000.10">
    <property type="entry name" value="Zinc finger, CCCH-type"/>
    <property type="match status" value="1"/>
</dbReference>
<gene>
    <name evidence="24" type="ORF">SCODWIG_02531</name>
</gene>
<dbReference type="PANTHER" id="PTHR45846:SF1">
    <property type="entry name" value="TRNA-DIHYDROURIDINE(47) SYNTHASE [NAD(P)(+)]-LIKE"/>
    <property type="match status" value="1"/>
</dbReference>
<comment type="catalytic activity">
    <reaction evidence="16">
        <text>5,6-dihydrouridine(47) in tRNA + NAD(+) = uridine(47) in tRNA + NADH + H(+)</text>
        <dbReference type="Rhea" id="RHEA:53364"/>
        <dbReference type="Rhea" id="RHEA-COMP:13539"/>
        <dbReference type="Rhea" id="RHEA-COMP:13540"/>
        <dbReference type="ChEBI" id="CHEBI:15378"/>
        <dbReference type="ChEBI" id="CHEBI:57540"/>
        <dbReference type="ChEBI" id="CHEBI:57945"/>
        <dbReference type="ChEBI" id="CHEBI:65315"/>
        <dbReference type="ChEBI" id="CHEBI:74443"/>
        <dbReference type="EC" id="1.3.1.89"/>
    </reaction>
    <physiologicalReaction direction="right-to-left" evidence="16">
        <dbReference type="Rhea" id="RHEA:53366"/>
    </physiologicalReaction>
</comment>
<evidence type="ECO:0000256" key="15">
    <source>
        <dbReference type="ARBA" id="ARBA00045934"/>
    </source>
</evidence>
<dbReference type="GO" id="GO:0006397">
    <property type="term" value="P:mRNA processing"/>
    <property type="evidence" value="ECO:0007669"/>
    <property type="project" value="UniProtKB-KW"/>
</dbReference>
<evidence type="ECO:0000256" key="10">
    <source>
        <dbReference type="ARBA" id="ARBA00022771"/>
    </source>
</evidence>
<feature type="zinc finger region" description="C3H1-type" evidence="20">
    <location>
        <begin position="154"/>
        <end position="179"/>
    </location>
</feature>
<feature type="compositionally biased region" description="Basic residues" evidence="22">
    <location>
        <begin position="86"/>
        <end position="95"/>
    </location>
</feature>
<evidence type="ECO:0000259" key="23">
    <source>
        <dbReference type="PROSITE" id="PS50103"/>
    </source>
</evidence>
<dbReference type="GO" id="GO:0102265">
    <property type="term" value="F:tRNA-dihydrouridine47 synthase activity"/>
    <property type="evidence" value="ECO:0007669"/>
    <property type="project" value="UniProtKB-EC"/>
</dbReference>
<evidence type="ECO:0000256" key="14">
    <source>
        <dbReference type="ARBA" id="ARBA00023027"/>
    </source>
</evidence>
<keyword evidence="13 21" id="KW-0560">Oxidoreductase</keyword>
<evidence type="ECO:0000256" key="2">
    <source>
        <dbReference type="ARBA" id="ARBA00012376"/>
    </source>
</evidence>
<dbReference type="PROSITE" id="PS50103">
    <property type="entry name" value="ZF_C3H1"/>
    <property type="match status" value="2"/>
</dbReference>
<comment type="cofactor">
    <cofactor evidence="1 21">
        <name>FMN</name>
        <dbReference type="ChEBI" id="CHEBI:58210"/>
    </cofactor>
</comment>
<dbReference type="Pfam" id="PF01207">
    <property type="entry name" value="Dus"/>
    <property type="match status" value="1"/>
</dbReference>
<dbReference type="PROSITE" id="PS01136">
    <property type="entry name" value="UPF0034"/>
    <property type="match status" value="1"/>
</dbReference>
<feature type="domain" description="C3H1-type" evidence="23">
    <location>
        <begin position="104"/>
        <end position="137"/>
    </location>
</feature>
<protein>
    <recommendedName>
        <fullName evidence="3 21">tRNA-dihydrouridine(47) synthase [NAD(P)(+)]</fullName>
        <ecNumber evidence="2 21">1.3.1.89</ecNumber>
    </recommendedName>
    <alternativeName>
        <fullName evidence="21">tRNA-dihydrouridine synthase 3</fullName>
    </alternativeName>
</protein>
<evidence type="ECO:0000256" key="8">
    <source>
        <dbReference type="ARBA" id="ARBA00022723"/>
    </source>
</evidence>
<keyword evidence="9" id="KW-0677">Repeat</keyword>
<dbReference type="InterPro" id="IPR000571">
    <property type="entry name" value="Znf_CCCH"/>
</dbReference>
<accession>A0A376B9G8</accession>
<dbReference type="InterPro" id="IPR018517">
    <property type="entry name" value="tRNA_hU_synthase_CS"/>
</dbReference>
<evidence type="ECO:0000256" key="5">
    <source>
        <dbReference type="ARBA" id="ARBA00022643"/>
    </source>
</evidence>
<name>A0A376B9G8_9ASCO</name>
<comment type="function">
    <text evidence="15">Catalyzes the synthesis of dihydrouridine, a modified base found in the D-loop of most tRNAs. Specifically modifies U47 in cytoplasmic tRNAs. Catalyzes the synthesis of dihydrouridine in some mRNAs, thereby affecting their translation.</text>
</comment>
<dbReference type="Proteomes" id="UP000262825">
    <property type="component" value="Unassembled WGS sequence"/>
</dbReference>
<dbReference type="EC" id="1.3.1.89" evidence="2 21"/>
<dbReference type="PANTHER" id="PTHR45846">
    <property type="entry name" value="TRNA-DIHYDROURIDINE(47) SYNTHASE [NAD(P)(+)]-LIKE"/>
    <property type="match status" value="1"/>
</dbReference>
<evidence type="ECO:0000256" key="9">
    <source>
        <dbReference type="ARBA" id="ARBA00022737"/>
    </source>
</evidence>
<sequence>MSSSTDKPTLKRNLEADNDTAQSTKSKKVDTKGVAQIKPEYILEKESNKPTTQDNTFTNNVNKDEDDVEEESLNDRLSSNLGASSFKKKKKRGQNKNRDNRQKMEEFRLCPRFIQGSGDGTVVCPFGTGCRFIHDIEFYMKNKSPDIEVEVFKICPVFERLGYCPMGMKCRFLQTHFDKTTNNLLTDNEIDSAHEKEHNHELNHITGDQKLQLIKRKFKFVKSEHILEVIDAFQQEFRDSMNNSENEPAINDKNQKRREHQKEIYLKYKDTRYFSQEKKPLNLRNKKILSPLTTVGNLPYRRLMRSLGCDVTYSEMALCTPLIQGTNSEWALPKAHCTEYPGFGVQIACSKPWQAAKACEALSTFISNGLSEINLNSGCPIDLLYRQGAGSALLDNPAKMIRCLNAMNYCSGEIPTSVKIRMGCKDDHPIAKPLVRRLVLETDVRGITLHGRSRQQRYTKLANWDYVGEVANEVRMAEVEREEKDIDYREHKYRVQFIGNGDISNYEEWYDHMAKYGDSLDSCMVARAALIKPWIFEEIDAQQHLDKTSKERLDILETYARFSMDHWGTDEYGISQCRRFFLEFMSFFHRYIPIGICEKVPVKLNERPPHWKGRDDLETLLGSTDYKDWITVSEMFFGKTPESFIFTPKHKSNSYEN</sequence>
<dbReference type="AlphaFoldDB" id="A0A376B9G8"/>
<evidence type="ECO:0000256" key="11">
    <source>
        <dbReference type="ARBA" id="ARBA00022833"/>
    </source>
</evidence>
<dbReference type="Pfam" id="PF25585">
    <property type="entry name" value="zf-CCCH_DUS3L"/>
    <property type="match status" value="2"/>
</dbReference>
<keyword evidence="8 20" id="KW-0479">Metal-binding</keyword>
<dbReference type="EMBL" id="UFAJ01000447">
    <property type="protein sequence ID" value="SSD60770.1"/>
    <property type="molecule type" value="Genomic_DNA"/>
</dbReference>
<dbReference type="GO" id="GO:0106414">
    <property type="term" value="F:mRNA dihydrouridine synthase activity"/>
    <property type="evidence" value="ECO:0007669"/>
    <property type="project" value="RHEA"/>
</dbReference>
<comment type="catalytic activity">
    <reaction evidence="17">
        <text>a 5,6-dihydrouridine in mRNA + NAD(+) = a uridine in mRNA + NADH + H(+)</text>
        <dbReference type="Rhea" id="RHEA:69851"/>
        <dbReference type="Rhea" id="RHEA-COMP:14658"/>
        <dbReference type="Rhea" id="RHEA-COMP:17789"/>
        <dbReference type="ChEBI" id="CHEBI:15378"/>
        <dbReference type="ChEBI" id="CHEBI:57540"/>
        <dbReference type="ChEBI" id="CHEBI:57945"/>
        <dbReference type="ChEBI" id="CHEBI:65315"/>
        <dbReference type="ChEBI" id="CHEBI:74443"/>
    </reaction>
    <physiologicalReaction direction="right-to-left" evidence="17">
        <dbReference type="Rhea" id="RHEA:69853"/>
    </physiologicalReaction>
</comment>
<evidence type="ECO:0000256" key="20">
    <source>
        <dbReference type="PROSITE-ProRule" id="PRU00723"/>
    </source>
</evidence>
<keyword evidence="7 21" id="KW-0819">tRNA processing</keyword>
<evidence type="ECO:0000256" key="19">
    <source>
        <dbReference type="ARBA" id="ARBA00049513"/>
    </source>
</evidence>
<keyword evidence="6" id="KW-0507">mRNA processing</keyword>
<evidence type="ECO:0000256" key="22">
    <source>
        <dbReference type="SAM" id="MobiDB-lite"/>
    </source>
</evidence>
<dbReference type="GO" id="GO:0008270">
    <property type="term" value="F:zinc ion binding"/>
    <property type="evidence" value="ECO:0007669"/>
    <property type="project" value="UniProtKB-KW"/>
</dbReference>
<dbReference type="VEuPathDB" id="FungiDB:SCODWIG_02531"/>
<evidence type="ECO:0000256" key="4">
    <source>
        <dbReference type="ARBA" id="ARBA00022630"/>
    </source>
</evidence>
<keyword evidence="10 20" id="KW-0863">Zinc-finger</keyword>
<keyword evidence="5 21" id="KW-0288">FMN</keyword>
<organism evidence="24 25">
    <name type="scientific">Saccharomycodes ludwigii</name>
    <dbReference type="NCBI Taxonomy" id="36035"/>
    <lineage>
        <taxon>Eukaryota</taxon>
        <taxon>Fungi</taxon>
        <taxon>Dikarya</taxon>
        <taxon>Ascomycota</taxon>
        <taxon>Saccharomycotina</taxon>
        <taxon>Saccharomycetes</taxon>
        <taxon>Saccharomycodales</taxon>
        <taxon>Saccharomycodaceae</taxon>
        <taxon>Saccharomycodes</taxon>
    </lineage>
</organism>
<evidence type="ECO:0000256" key="3">
    <source>
        <dbReference type="ARBA" id="ARBA00022143"/>
    </source>
</evidence>
<evidence type="ECO:0000256" key="16">
    <source>
        <dbReference type="ARBA" id="ARBA00048266"/>
    </source>
</evidence>
<evidence type="ECO:0000313" key="24">
    <source>
        <dbReference type="EMBL" id="SSD60770.1"/>
    </source>
</evidence>
<dbReference type="GO" id="GO:0003723">
    <property type="term" value="F:RNA binding"/>
    <property type="evidence" value="ECO:0007669"/>
    <property type="project" value="TreeGrafter"/>
</dbReference>
<evidence type="ECO:0000256" key="1">
    <source>
        <dbReference type="ARBA" id="ARBA00001917"/>
    </source>
</evidence>
<dbReference type="Gene3D" id="3.20.20.70">
    <property type="entry name" value="Aldolase class I"/>
    <property type="match status" value="1"/>
</dbReference>
<feature type="compositionally biased region" description="Polar residues" evidence="22">
    <location>
        <begin position="49"/>
        <end position="58"/>
    </location>
</feature>
<feature type="domain" description="C3H1-type" evidence="23">
    <location>
        <begin position="154"/>
        <end position="179"/>
    </location>
</feature>
<comment type="catalytic activity">
    <reaction evidence="19">
        <text>5,6-dihydrouridine(47) in tRNA + NADP(+) = uridine(47) in tRNA + NADPH + H(+)</text>
        <dbReference type="Rhea" id="RHEA:53360"/>
        <dbReference type="Rhea" id="RHEA-COMP:13539"/>
        <dbReference type="Rhea" id="RHEA-COMP:13540"/>
        <dbReference type="ChEBI" id="CHEBI:15378"/>
        <dbReference type="ChEBI" id="CHEBI:57783"/>
        <dbReference type="ChEBI" id="CHEBI:58349"/>
        <dbReference type="ChEBI" id="CHEBI:65315"/>
        <dbReference type="ChEBI" id="CHEBI:74443"/>
        <dbReference type="EC" id="1.3.1.89"/>
    </reaction>
    <physiologicalReaction direction="right-to-left" evidence="19">
        <dbReference type="Rhea" id="RHEA:53362"/>
    </physiologicalReaction>
</comment>
<keyword evidence="25" id="KW-1185">Reference proteome</keyword>
<keyword evidence="14 21" id="KW-0520">NAD</keyword>
<keyword evidence="12 21" id="KW-0521">NADP</keyword>
<feature type="region of interest" description="Disordered" evidence="22">
    <location>
        <begin position="1"/>
        <end position="102"/>
    </location>
</feature>
<dbReference type="GO" id="GO:0050660">
    <property type="term" value="F:flavin adenine dinucleotide binding"/>
    <property type="evidence" value="ECO:0007669"/>
    <property type="project" value="UniProtKB-UniRule"/>
</dbReference>
<dbReference type="CDD" id="cd02801">
    <property type="entry name" value="DUS_like_FMN"/>
    <property type="match status" value="1"/>
</dbReference>
<evidence type="ECO:0000256" key="21">
    <source>
        <dbReference type="RuleBase" id="RU291113"/>
    </source>
</evidence>
<dbReference type="SUPFAM" id="SSF51395">
    <property type="entry name" value="FMN-linked oxidoreductases"/>
    <property type="match status" value="1"/>
</dbReference>
<keyword evidence="4 21" id="KW-0285">Flavoprotein</keyword>
<reference evidence="25" key="1">
    <citation type="submission" date="2018-06" db="EMBL/GenBank/DDBJ databases">
        <authorList>
            <person name="Guldener U."/>
        </authorList>
    </citation>
    <scope>NUCLEOTIDE SEQUENCE [LARGE SCALE GENOMIC DNA]</scope>
    <source>
        <strain evidence="25">UTAD17</strain>
    </source>
</reference>
<comment type="similarity">
    <text evidence="21">Belongs to the dus family. Dus3 subfamily.</text>
</comment>
<evidence type="ECO:0000256" key="17">
    <source>
        <dbReference type="ARBA" id="ARBA00048342"/>
    </source>
</evidence>
<evidence type="ECO:0000256" key="18">
    <source>
        <dbReference type="ARBA" id="ARBA00049447"/>
    </source>
</evidence>
<evidence type="ECO:0000256" key="12">
    <source>
        <dbReference type="ARBA" id="ARBA00022857"/>
    </source>
</evidence>
<proteinExistence type="inferred from homology"/>
<dbReference type="FunFam" id="4.10.1000.10:FF:000029">
    <property type="entry name" value="tRNA-dihydrouridine(47) synthase [NAD(P)(+)]"/>
    <property type="match status" value="1"/>
</dbReference>
<comment type="catalytic activity">
    <reaction evidence="18">
        <text>a 5,6-dihydrouridine in mRNA + NADP(+) = a uridine in mRNA + NADPH + H(+)</text>
        <dbReference type="Rhea" id="RHEA:69855"/>
        <dbReference type="Rhea" id="RHEA-COMP:14658"/>
        <dbReference type="Rhea" id="RHEA-COMP:17789"/>
        <dbReference type="ChEBI" id="CHEBI:15378"/>
        <dbReference type="ChEBI" id="CHEBI:57783"/>
        <dbReference type="ChEBI" id="CHEBI:58349"/>
        <dbReference type="ChEBI" id="CHEBI:65315"/>
        <dbReference type="ChEBI" id="CHEBI:74443"/>
    </reaction>
    <physiologicalReaction direction="right-to-left" evidence="18">
        <dbReference type="Rhea" id="RHEA:69857"/>
    </physiologicalReaction>
</comment>
<evidence type="ECO:0000256" key="6">
    <source>
        <dbReference type="ARBA" id="ARBA00022664"/>
    </source>
</evidence>
<evidence type="ECO:0000256" key="7">
    <source>
        <dbReference type="ARBA" id="ARBA00022694"/>
    </source>
</evidence>
<feature type="zinc finger region" description="C3H1-type" evidence="20">
    <location>
        <begin position="104"/>
        <end position="137"/>
    </location>
</feature>
<keyword evidence="11 20" id="KW-0862">Zinc</keyword>
<dbReference type="InterPro" id="IPR035587">
    <property type="entry name" value="DUS-like_FMN-bd"/>
</dbReference>
<dbReference type="InterPro" id="IPR013785">
    <property type="entry name" value="Aldolase_TIM"/>
</dbReference>
<evidence type="ECO:0000313" key="25">
    <source>
        <dbReference type="Proteomes" id="UP000262825"/>
    </source>
</evidence>